<dbReference type="SUPFAM" id="SSF103473">
    <property type="entry name" value="MFS general substrate transporter"/>
    <property type="match status" value="1"/>
</dbReference>
<evidence type="ECO:0000313" key="7">
    <source>
        <dbReference type="Proteomes" id="UP000704467"/>
    </source>
</evidence>
<dbReference type="InterPro" id="IPR036259">
    <property type="entry name" value="MFS_trans_sf"/>
</dbReference>
<feature type="transmembrane region" description="Helical" evidence="5">
    <location>
        <begin position="79"/>
        <end position="97"/>
    </location>
</feature>
<dbReference type="Proteomes" id="UP000704467">
    <property type="component" value="Unassembled WGS sequence"/>
</dbReference>
<dbReference type="PANTHER" id="PTHR23508">
    <property type="entry name" value="CARBOXYLIC ACID TRANSPORTER PROTEIN HOMOLOG"/>
    <property type="match status" value="1"/>
</dbReference>
<evidence type="ECO:0000256" key="4">
    <source>
        <dbReference type="ARBA" id="ARBA00023136"/>
    </source>
</evidence>
<evidence type="ECO:0000313" key="6">
    <source>
        <dbReference type="EMBL" id="NKC04877.1"/>
    </source>
</evidence>
<comment type="subcellular location">
    <subcellularLocation>
        <location evidence="1">Membrane</location>
        <topology evidence="1">Multi-pass membrane protein</topology>
    </subcellularLocation>
</comment>
<evidence type="ECO:0000256" key="2">
    <source>
        <dbReference type="ARBA" id="ARBA00022692"/>
    </source>
</evidence>
<accession>A0ABX1DUF6</accession>
<dbReference type="PANTHER" id="PTHR23508:SF10">
    <property type="entry name" value="CARBOXYLIC ACID TRANSPORTER PROTEIN HOMOLOG"/>
    <property type="match status" value="1"/>
</dbReference>
<keyword evidence="4 5" id="KW-0472">Membrane</keyword>
<organism evidence="6 7">
    <name type="scientific">Brucella haematophila</name>
    <dbReference type="NCBI Taxonomy" id="419474"/>
    <lineage>
        <taxon>Bacteria</taxon>
        <taxon>Pseudomonadati</taxon>
        <taxon>Pseudomonadota</taxon>
        <taxon>Alphaproteobacteria</taxon>
        <taxon>Hyphomicrobiales</taxon>
        <taxon>Brucellaceae</taxon>
        <taxon>Brucella/Ochrobactrum group</taxon>
        <taxon>Brucella</taxon>
    </lineage>
</organism>
<dbReference type="InterPro" id="IPR011701">
    <property type="entry name" value="MFS"/>
</dbReference>
<feature type="transmembrane region" description="Helical" evidence="5">
    <location>
        <begin position="46"/>
        <end position="67"/>
    </location>
</feature>
<feature type="transmembrane region" description="Helical" evidence="5">
    <location>
        <begin position="134"/>
        <end position="156"/>
    </location>
</feature>
<gene>
    <name evidence="6" type="ORF">HED55_21830</name>
</gene>
<evidence type="ECO:0000256" key="5">
    <source>
        <dbReference type="SAM" id="Phobius"/>
    </source>
</evidence>
<comment type="caution">
    <text evidence="6">The sequence shown here is derived from an EMBL/GenBank/DDBJ whole genome shotgun (WGS) entry which is preliminary data.</text>
</comment>
<evidence type="ECO:0000256" key="3">
    <source>
        <dbReference type="ARBA" id="ARBA00022989"/>
    </source>
</evidence>
<dbReference type="Gene3D" id="1.20.1250.20">
    <property type="entry name" value="MFS general substrate transporter like domains"/>
    <property type="match status" value="1"/>
</dbReference>
<protein>
    <submittedName>
        <fullName evidence="6">Aromatic acid/H+ symport family MFS transporter</fullName>
    </submittedName>
</protein>
<sequence length="241" mass="26367">MLCNVPIMCLPSSAWSRLSNCRKSPQKRKAAGFATIFAENRLVPTIWLWVGIFMGFLSLYFVISWVTKLASQAGLTLENAIYVGAILNFGAFLGTLLMGKLSNRFPQGIVGAVFLVLAAALLVVFGTVHMSLGIVLFTAFLMGMAIYGGFNSFYGLAASLYPAAVRGTGVGWAMGAGRFWCGCRPVDGWCPDRLGSKPFHSDDRFCRAIVDCGYRGSLFPRSIVTRFWQIGSTYVSRSLHR</sequence>
<evidence type="ECO:0000256" key="1">
    <source>
        <dbReference type="ARBA" id="ARBA00004141"/>
    </source>
</evidence>
<dbReference type="EMBL" id="JAAVLN010000003">
    <property type="protein sequence ID" value="NKC04877.1"/>
    <property type="molecule type" value="Genomic_DNA"/>
</dbReference>
<keyword evidence="7" id="KW-1185">Reference proteome</keyword>
<name>A0ABX1DUF6_9HYPH</name>
<keyword evidence="2 5" id="KW-0812">Transmembrane</keyword>
<proteinExistence type="predicted"/>
<reference evidence="6 7" key="1">
    <citation type="submission" date="2020-03" db="EMBL/GenBank/DDBJ databases">
        <title>Whole genome sequencing of clinical and environmental type strains of Ochrobactrum.</title>
        <authorList>
            <person name="Dharne M."/>
        </authorList>
    </citation>
    <scope>NUCLEOTIDE SEQUENCE [LARGE SCALE GENOMIC DNA]</scope>
    <source>
        <strain evidence="6 7">CIP 109452</strain>
    </source>
</reference>
<dbReference type="Pfam" id="PF07690">
    <property type="entry name" value="MFS_1"/>
    <property type="match status" value="1"/>
</dbReference>
<feature type="transmembrane region" description="Helical" evidence="5">
    <location>
        <begin position="109"/>
        <end position="128"/>
    </location>
</feature>
<keyword evidence="3 5" id="KW-1133">Transmembrane helix</keyword>